<evidence type="ECO:0000313" key="12">
    <source>
        <dbReference type="Proteomes" id="UP000001823"/>
    </source>
</evidence>
<proteinExistence type="inferred from homology"/>
<dbReference type="RefSeq" id="WP_011590267.1">
    <property type="nucleotide sequence ID" value="NC_008261.1"/>
</dbReference>
<reference evidence="11 12" key="1">
    <citation type="journal article" date="2006" name="Genome Res.">
        <title>Skewed genomic variability in strains of the toxigenic bacterial pathogen, Clostridium perfringens.</title>
        <authorList>
            <person name="Myers G.S."/>
            <person name="Rasko D.A."/>
            <person name="Cheung J.K."/>
            <person name="Ravel J."/>
            <person name="Seshadri R."/>
            <person name="Deboy R.T."/>
            <person name="Ren Q."/>
            <person name="Varga J."/>
            <person name="Awad M.M."/>
            <person name="Brinkac L.M."/>
            <person name="Daugherty S.C."/>
            <person name="Haft D.H."/>
            <person name="Dodson R.J."/>
            <person name="Madupu R."/>
            <person name="Nelson W.C."/>
            <person name="Rosovitz M.J."/>
            <person name="Sullivan S.A."/>
            <person name="Khouri H."/>
            <person name="Dimitrov G.I."/>
            <person name="Watkins K.L."/>
            <person name="Mulligan S."/>
            <person name="Benton J."/>
            <person name="Radune D."/>
            <person name="Fisher D.J."/>
            <person name="Atkins H.S."/>
            <person name="Hiscox T."/>
            <person name="Jost B.H."/>
            <person name="Billington S.J."/>
            <person name="Songer J.G."/>
            <person name="McClane B.A."/>
            <person name="Titball R.W."/>
            <person name="Rood J.I."/>
            <person name="Melville S.B."/>
            <person name="Paulsen I.T."/>
        </authorList>
    </citation>
    <scope>NUCLEOTIDE SEQUENCE [LARGE SCALE GENOMIC DNA]</scope>
    <source>
        <strain evidence="12">ATCC 13124 / DSM 756 / JCM 1290 / NCIMB 6125 / NCTC 8237 / S 107 / Type A</strain>
    </source>
</reference>
<protein>
    <submittedName>
        <fullName evidence="11">Amino acid ABC transporter, permease protein, His/Glu/Gln/Arg/opine family</fullName>
    </submittedName>
</protein>
<evidence type="ECO:0000256" key="7">
    <source>
        <dbReference type="ARBA" id="ARBA00022989"/>
    </source>
</evidence>
<dbReference type="PaxDb" id="195103-CPF_0582"/>
<dbReference type="Pfam" id="PF00528">
    <property type="entry name" value="BPD_transp_1"/>
    <property type="match status" value="1"/>
</dbReference>
<evidence type="ECO:0000259" key="10">
    <source>
        <dbReference type="PROSITE" id="PS50928"/>
    </source>
</evidence>
<feature type="transmembrane region" description="Helical" evidence="9">
    <location>
        <begin position="56"/>
        <end position="81"/>
    </location>
</feature>
<evidence type="ECO:0000256" key="5">
    <source>
        <dbReference type="ARBA" id="ARBA00022692"/>
    </source>
</evidence>
<dbReference type="FunFam" id="1.10.3720.10:FF:000033">
    <property type="entry name" value="Polar amino acid ABC transporter permease"/>
    <property type="match status" value="1"/>
</dbReference>
<feature type="domain" description="ABC transmembrane type-1" evidence="10">
    <location>
        <begin position="20"/>
        <end position="213"/>
    </location>
</feature>
<name>A0A0H2YU65_CLOP1</name>
<dbReference type="AlphaFoldDB" id="A0A0H2YU65"/>
<comment type="similarity">
    <text evidence="2">Belongs to the binding-protein-dependent transport system permease family. HisMQ subfamily.</text>
</comment>
<dbReference type="GO" id="GO:0022857">
    <property type="term" value="F:transmembrane transporter activity"/>
    <property type="evidence" value="ECO:0007669"/>
    <property type="project" value="InterPro"/>
</dbReference>
<evidence type="ECO:0000313" key="11">
    <source>
        <dbReference type="EMBL" id="ABG84097.1"/>
    </source>
</evidence>
<keyword evidence="6" id="KW-0029">Amino-acid transport</keyword>
<dbReference type="PANTHER" id="PTHR30614:SF20">
    <property type="entry name" value="GLUTAMINE TRANSPORT SYSTEM PERMEASE PROTEIN GLNP"/>
    <property type="match status" value="1"/>
</dbReference>
<feature type="transmembrane region" description="Helical" evidence="9">
    <location>
        <begin position="195"/>
        <end position="216"/>
    </location>
</feature>
<dbReference type="eggNOG" id="COG0765">
    <property type="taxonomic scope" value="Bacteria"/>
</dbReference>
<keyword evidence="8 9" id="KW-0472">Membrane</keyword>
<dbReference type="STRING" id="195103.CPF_0582"/>
<dbReference type="NCBIfam" id="TIGR01726">
    <property type="entry name" value="HEQRo_perm_3TM"/>
    <property type="match status" value="1"/>
</dbReference>
<dbReference type="InterPro" id="IPR010065">
    <property type="entry name" value="AA_ABC_transptr_permease_3TM"/>
</dbReference>
<gene>
    <name evidence="11" type="ordered locus">CPF_0582</name>
</gene>
<feature type="transmembrane region" description="Helical" evidence="9">
    <location>
        <begin position="20"/>
        <end position="44"/>
    </location>
</feature>
<evidence type="ECO:0000256" key="3">
    <source>
        <dbReference type="ARBA" id="ARBA00022448"/>
    </source>
</evidence>
<accession>A0A0H2YU65</accession>
<comment type="subcellular location">
    <subcellularLocation>
        <location evidence="1 9">Cell membrane</location>
        <topology evidence="1 9">Multi-pass membrane protein</topology>
    </subcellularLocation>
</comment>
<evidence type="ECO:0000256" key="2">
    <source>
        <dbReference type="ARBA" id="ARBA00010072"/>
    </source>
</evidence>
<dbReference type="Gene3D" id="1.10.3720.10">
    <property type="entry name" value="MetI-like"/>
    <property type="match status" value="1"/>
</dbReference>
<keyword evidence="5 9" id="KW-0812">Transmembrane</keyword>
<keyword evidence="4" id="KW-1003">Cell membrane</keyword>
<dbReference type="InterPro" id="IPR043429">
    <property type="entry name" value="ArtM/GltK/GlnP/TcyL/YhdX-like"/>
</dbReference>
<dbReference type="Proteomes" id="UP000001823">
    <property type="component" value="Chromosome"/>
</dbReference>
<keyword evidence="7 9" id="KW-1133">Transmembrane helix</keyword>
<dbReference type="CDD" id="cd06261">
    <property type="entry name" value="TM_PBP2"/>
    <property type="match status" value="1"/>
</dbReference>
<dbReference type="SUPFAM" id="SSF161098">
    <property type="entry name" value="MetI-like"/>
    <property type="match status" value="1"/>
</dbReference>
<dbReference type="PROSITE" id="PS50928">
    <property type="entry name" value="ABC_TM1"/>
    <property type="match status" value="1"/>
</dbReference>
<dbReference type="PANTHER" id="PTHR30614">
    <property type="entry name" value="MEMBRANE COMPONENT OF AMINO ACID ABC TRANSPORTER"/>
    <property type="match status" value="1"/>
</dbReference>
<evidence type="ECO:0000256" key="4">
    <source>
        <dbReference type="ARBA" id="ARBA00022475"/>
    </source>
</evidence>
<evidence type="ECO:0000256" key="6">
    <source>
        <dbReference type="ARBA" id="ARBA00022970"/>
    </source>
</evidence>
<dbReference type="GO" id="GO:0006865">
    <property type="term" value="P:amino acid transport"/>
    <property type="evidence" value="ECO:0007669"/>
    <property type="project" value="UniProtKB-KW"/>
</dbReference>
<organism evidence="11 12">
    <name type="scientific">Clostridium perfringens (strain ATCC 13124 / DSM 756 / JCM 1290 / NCIMB 6125 / NCTC 8237 / Type A)</name>
    <dbReference type="NCBI Taxonomy" id="195103"/>
    <lineage>
        <taxon>Bacteria</taxon>
        <taxon>Bacillati</taxon>
        <taxon>Bacillota</taxon>
        <taxon>Clostridia</taxon>
        <taxon>Eubacteriales</taxon>
        <taxon>Clostridiaceae</taxon>
        <taxon>Clostridium</taxon>
    </lineage>
</organism>
<keyword evidence="3 9" id="KW-0813">Transport</keyword>
<evidence type="ECO:0000256" key="8">
    <source>
        <dbReference type="ARBA" id="ARBA00023136"/>
    </source>
</evidence>
<dbReference type="KEGG" id="cpf:CPF_0582"/>
<dbReference type="InterPro" id="IPR000515">
    <property type="entry name" value="MetI-like"/>
</dbReference>
<evidence type="ECO:0000256" key="1">
    <source>
        <dbReference type="ARBA" id="ARBA00004651"/>
    </source>
</evidence>
<dbReference type="EMBL" id="CP000246">
    <property type="protein sequence ID" value="ABG84097.1"/>
    <property type="molecule type" value="Genomic_DNA"/>
</dbReference>
<sequence>MGGLDFSFLKEYFPVFLEGAKWTLIISAITVILGALLGTILCFMKRSKFSIFKVKILRVISTAYVEVIRGTPLLLQIYIVYFGLPSFGIQLEVLPSCIIAISLNSAAYVSEIIRAGIDAVDKGQLEAARSLGMAEGMAMRLIILPQAIKNILPAIGNEFVAIIKESSMASTIGVAELMYSSKIVTGATYKGFEPLIVIAMFYFVMTFSLGRVMSYVEKRLSKS</sequence>
<keyword evidence="12" id="KW-1185">Reference proteome</keyword>
<dbReference type="HOGENOM" id="CLU_019602_1_1_9"/>
<dbReference type="GO" id="GO:0043190">
    <property type="term" value="C:ATP-binding cassette (ABC) transporter complex"/>
    <property type="evidence" value="ECO:0007669"/>
    <property type="project" value="InterPro"/>
</dbReference>
<dbReference type="InterPro" id="IPR035906">
    <property type="entry name" value="MetI-like_sf"/>
</dbReference>
<evidence type="ECO:0000256" key="9">
    <source>
        <dbReference type="RuleBase" id="RU363032"/>
    </source>
</evidence>